<dbReference type="Pfam" id="PF01300">
    <property type="entry name" value="Sua5_yciO_yrdC"/>
    <property type="match status" value="1"/>
</dbReference>
<dbReference type="SUPFAM" id="SSF55821">
    <property type="entry name" value="YrdC/RibB"/>
    <property type="match status" value="1"/>
</dbReference>
<dbReference type="GO" id="GO:0003725">
    <property type="term" value="F:double-stranded RNA binding"/>
    <property type="evidence" value="ECO:0007669"/>
    <property type="project" value="InterPro"/>
</dbReference>
<dbReference type="EC" id="2.7.7.87" evidence="3"/>
<dbReference type="GO" id="GO:0005737">
    <property type="term" value="C:cytoplasm"/>
    <property type="evidence" value="ECO:0007669"/>
    <property type="project" value="UniProtKB-SubCell"/>
</dbReference>
<evidence type="ECO:0000313" key="14">
    <source>
        <dbReference type="Proteomes" id="UP000176988"/>
    </source>
</evidence>
<comment type="caution">
    <text evidence="13">The sequence shown here is derived from an EMBL/GenBank/DDBJ whole genome shotgun (WGS) entry which is preliminary data.</text>
</comment>
<evidence type="ECO:0000256" key="8">
    <source>
        <dbReference type="ARBA" id="ARBA00022741"/>
    </source>
</evidence>
<evidence type="ECO:0000256" key="2">
    <source>
        <dbReference type="ARBA" id="ARBA00007663"/>
    </source>
</evidence>
<evidence type="ECO:0000313" key="13">
    <source>
        <dbReference type="EMBL" id="OGM00134.1"/>
    </source>
</evidence>
<evidence type="ECO:0000256" key="4">
    <source>
        <dbReference type="ARBA" id="ARBA00022490"/>
    </source>
</evidence>
<evidence type="ECO:0000256" key="5">
    <source>
        <dbReference type="ARBA" id="ARBA00022679"/>
    </source>
</evidence>
<evidence type="ECO:0000256" key="10">
    <source>
        <dbReference type="ARBA" id="ARBA00029774"/>
    </source>
</evidence>
<gene>
    <name evidence="13" type="ORF">A2480_03655</name>
</gene>
<keyword evidence="4" id="KW-0963">Cytoplasm</keyword>
<evidence type="ECO:0000259" key="12">
    <source>
        <dbReference type="PROSITE" id="PS51163"/>
    </source>
</evidence>
<dbReference type="PANTHER" id="PTHR17490">
    <property type="entry name" value="SUA5"/>
    <property type="match status" value="1"/>
</dbReference>
<dbReference type="AlphaFoldDB" id="A0A1F7WBE4"/>
<dbReference type="GO" id="GO:0005524">
    <property type="term" value="F:ATP binding"/>
    <property type="evidence" value="ECO:0007669"/>
    <property type="project" value="UniProtKB-KW"/>
</dbReference>
<dbReference type="PROSITE" id="PS51163">
    <property type="entry name" value="YRDC"/>
    <property type="match status" value="1"/>
</dbReference>
<protein>
    <recommendedName>
        <fullName evidence="10">L-threonylcarbamoyladenylate synthase</fullName>
        <ecNumber evidence="3">2.7.7.87</ecNumber>
    </recommendedName>
    <alternativeName>
        <fullName evidence="10">L-threonylcarbamoyladenylate synthase</fullName>
    </alternativeName>
</protein>
<dbReference type="STRING" id="1802424.A2480_03655"/>
<evidence type="ECO:0000256" key="9">
    <source>
        <dbReference type="ARBA" id="ARBA00022840"/>
    </source>
</evidence>
<dbReference type="GO" id="GO:0000049">
    <property type="term" value="F:tRNA binding"/>
    <property type="evidence" value="ECO:0007669"/>
    <property type="project" value="TreeGrafter"/>
</dbReference>
<evidence type="ECO:0000256" key="6">
    <source>
        <dbReference type="ARBA" id="ARBA00022694"/>
    </source>
</evidence>
<dbReference type="EMBL" id="MGFG01000034">
    <property type="protein sequence ID" value="OGM00134.1"/>
    <property type="molecule type" value="Genomic_DNA"/>
</dbReference>
<keyword evidence="9" id="KW-0067">ATP-binding</keyword>
<feature type="domain" description="YrdC-like" evidence="12">
    <location>
        <begin position="13"/>
        <end position="201"/>
    </location>
</feature>
<sequence>MRILKIDKYRVTKRKLAEAVAVLRAGGVVVHPTESSYGLAVDPANREAVRRLFELKGRPDDKPVLVVAASVGQAEQNVVIHPVLKKLVKRYWPGPLTVIGHPLSIMYVRGLNRFSDVAVRVPASAWARALAAELGRPITSTSANRSNDPPAYSLAAVRRSFVTSTIKPDLMLDAGSLSIRPLSTIVRERRGRLEVLRPGLIVIPDQHERP</sequence>
<dbReference type="InterPro" id="IPR006070">
    <property type="entry name" value="Sua5-like_dom"/>
</dbReference>
<keyword evidence="6" id="KW-0819">tRNA processing</keyword>
<dbReference type="NCBIfam" id="TIGR00057">
    <property type="entry name" value="L-threonylcarbamoyladenylate synthase"/>
    <property type="match status" value="1"/>
</dbReference>
<comment type="similarity">
    <text evidence="2">Belongs to the SUA5 family.</text>
</comment>
<evidence type="ECO:0000256" key="11">
    <source>
        <dbReference type="ARBA" id="ARBA00048366"/>
    </source>
</evidence>
<keyword evidence="7" id="KW-0548">Nucleotidyltransferase</keyword>
<dbReference type="Gene3D" id="3.90.870.10">
    <property type="entry name" value="DHBP synthase"/>
    <property type="match status" value="1"/>
</dbReference>
<evidence type="ECO:0000256" key="7">
    <source>
        <dbReference type="ARBA" id="ARBA00022695"/>
    </source>
</evidence>
<dbReference type="GO" id="GO:0006450">
    <property type="term" value="P:regulation of translational fidelity"/>
    <property type="evidence" value="ECO:0007669"/>
    <property type="project" value="TreeGrafter"/>
</dbReference>
<comment type="subcellular location">
    <subcellularLocation>
        <location evidence="1">Cytoplasm</location>
    </subcellularLocation>
</comment>
<dbReference type="GO" id="GO:0061710">
    <property type="term" value="F:L-threonylcarbamoyladenylate synthase"/>
    <property type="evidence" value="ECO:0007669"/>
    <property type="project" value="UniProtKB-EC"/>
</dbReference>
<dbReference type="InterPro" id="IPR017945">
    <property type="entry name" value="DHBP_synth_RibB-like_a/b_dom"/>
</dbReference>
<organism evidence="13 14">
    <name type="scientific">Candidatus Uhrbacteria bacterium RIFOXYC2_FULL_47_19</name>
    <dbReference type="NCBI Taxonomy" id="1802424"/>
    <lineage>
        <taxon>Bacteria</taxon>
        <taxon>Candidatus Uhriibacteriota</taxon>
    </lineage>
</organism>
<keyword evidence="8" id="KW-0547">Nucleotide-binding</keyword>
<dbReference type="Proteomes" id="UP000176988">
    <property type="component" value="Unassembled WGS sequence"/>
</dbReference>
<dbReference type="PANTHER" id="PTHR17490:SF16">
    <property type="entry name" value="THREONYLCARBAMOYL-AMP SYNTHASE"/>
    <property type="match status" value="1"/>
</dbReference>
<name>A0A1F7WBE4_9BACT</name>
<evidence type="ECO:0000256" key="1">
    <source>
        <dbReference type="ARBA" id="ARBA00004496"/>
    </source>
</evidence>
<accession>A0A1F7WBE4</accession>
<evidence type="ECO:0000256" key="3">
    <source>
        <dbReference type="ARBA" id="ARBA00012584"/>
    </source>
</evidence>
<dbReference type="GO" id="GO:0008033">
    <property type="term" value="P:tRNA processing"/>
    <property type="evidence" value="ECO:0007669"/>
    <property type="project" value="UniProtKB-KW"/>
</dbReference>
<proteinExistence type="inferred from homology"/>
<keyword evidence="5" id="KW-0808">Transferase</keyword>
<reference evidence="13 14" key="1">
    <citation type="journal article" date="2016" name="Nat. Commun.">
        <title>Thousands of microbial genomes shed light on interconnected biogeochemical processes in an aquifer system.</title>
        <authorList>
            <person name="Anantharaman K."/>
            <person name="Brown C.T."/>
            <person name="Hug L.A."/>
            <person name="Sharon I."/>
            <person name="Castelle C.J."/>
            <person name="Probst A.J."/>
            <person name="Thomas B.C."/>
            <person name="Singh A."/>
            <person name="Wilkins M.J."/>
            <person name="Karaoz U."/>
            <person name="Brodie E.L."/>
            <person name="Williams K.H."/>
            <person name="Hubbard S.S."/>
            <person name="Banfield J.F."/>
        </authorList>
    </citation>
    <scope>NUCLEOTIDE SEQUENCE [LARGE SCALE GENOMIC DNA]</scope>
</reference>
<comment type="catalytic activity">
    <reaction evidence="11">
        <text>L-threonine + hydrogencarbonate + ATP = L-threonylcarbamoyladenylate + diphosphate + H2O</text>
        <dbReference type="Rhea" id="RHEA:36407"/>
        <dbReference type="ChEBI" id="CHEBI:15377"/>
        <dbReference type="ChEBI" id="CHEBI:17544"/>
        <dbReference type="ChEBI" id="CHEBI:30616"/>
        <dbReference type="ChEBI" id="CHEBI:33019"/>
        <dbReference type="ChEBI" id="CHEBI:57926"/>
        <dbReference type="ChEBI" id="CHEBI:73682"/>
        <dbReference type="EC" id="2.7.7.87"/>
    </reaction>
</comment>
<dbReference type="InterPro" id="IPR050156">
    <property type="entry name" value="TC-AMP_synthase_SUA5"/>
</dbReference>